<dbReference type="SUPFAM" id="SSF48403">
    <property type="entry name" value="Ankyrin repeat"/>
    <property type="match status" value="2"/>
</dbReference>
<keyword evidence="1" id="KW-0472">Membrane</keyword>
<reference evidence="3 4" key="2">
    <citation type="journal article" date="2009" name="PLoS ONE">
        <title>An integrated genetic and cytogenetic map of the cucumber genome.</title>
        <authorList>
            <person name="Ren Y."/>
            <person name="Zhang Z."/>
            <person name="Liu J."/>
            <person name="Staub J.E."/>
            <person name="Han Y."/>
            <person name="Cheng Z."/>
            <person name="Li X."/>
            <person name="Lu J."/>
            <person name="Miao H."/>
            <person name="Kang H."/>
            <person name="Xie B."/>
            <person name="Gu X."/>
            <person name="Wang X."/>
            <person name="Du Y."/>
            <person name="Jin W."/>
            <person name="Huang S."/>
        </authorList>
    </citation>
    <scope>NUCLEOTIDE SEQUENCE [LARGE SCALE GENOMIC DNA]</scope>
    <source>
        <strain evidence="4">cv. 9930</strain>
    </source>
</reference>
<feature type="transmembrane region" description="Helical" evidence="1">
    <location>
        <begin position="715"/>
        <end position="742"/>
    </location>
</feature>
<feature type="transmembrane region" description="Helical" evidence="1">
    <location>
        <begin position="592"/>
        <end position="614"/>
    </location>
</feature>
<dbReference type="Proteomes" id="UP000029981">
    <property type="component" value="Chromosome 5"/>
</dbReference>
<dbReference type="eggNOG" id="KOG0504">
    <property type="taxonomic scope" value="Eukaryota"/>
</dbReference>
<feature type="transmembrane region" description="Helical" evidence="1">
    <location>
        <begin position="634"/>
        <end position="661"/>
    </location>
</feature>
<reference evidence="3 4" key="4">
    <citation type="journal article" date="2011" name="BMC Genomics">
        <title>RNA-Seq improves annotation of protein-coding genes in the cucumber genome.</title>
        <authorList>
            <person name="Li Z."/>
            <person name="Zhang Z."/>
            <person name="Yan P."/>
            <person name="Huang S."/>
            <person name="Fei Z."/>
            <person name="Lin K."/>
        </authorList>
    </citation>
    <scope>NUCLEOTIDE SEQUENCE [LARGE SCALE GENOMIC DNA]</scope>
    <source>
        <strain evidence="4">cv. 9930</strain>
    </source>
</reference>
<dbReference type="OMA" id="YKEHRPW"/>
<dbReference type="EMBL" id="CM002926">
    <property type="protein sequence ID" value="KGN51163.1"/>
    <property type="molecule type" value="Genomic_DNA"/>
</dbReference>
<reference evidence="3 4" key="1">
    <citation type="journal article" date="2009" name="Nat. Genet.">
        <title>The genome of the cucumber, Cucumis sativus L.</title>
        <authorList>
            <person name="Huang S."/>
            <person name="Li R."/>
            <person name="Zhang Z."/>
            <person name="Li L."/>
            <person name="Gu X."/>
            <person name="Fan W."/>
            <person name="Lucas W.J."/>
            <person name="Wang X."/>
            <person name="Xie B."/>
            <person name="Ni P."/>
            <person name="Ren Y."/>
            <person name="Zhu H."/>
            <person name="Li J."/>
            <person name="Lin K."/>
            <person name="Jin W."/>
            <person name="Fei Z."/>
            <person name="Li G."/>
            <person name="Staub J."/>
            <person name="Kilian A."/>
            <person name="van der Vossen E.A."/>
            <person name="Wu Y."/>
            <person name="Guo J."/>
            <person name="He J."/>
            <person name="Jia Z."/>
            <person name="Ren Y."/>
            <person name="Tian G."/>
            <person name="Lu Y."/>
            <person name="Ruan J."/>
            <person name="Qian W."/>
            <person name="Wang M."/>
            <person name="Huang Q."/>
            <person name="Li B."/>
            <person name="Xuan Z."/>
            <person name="Cao J."/>
            <person name="Asan"/>
            <person name="Wu Z."/>
            <person name="Zhang J."/>
            <person name="Cai Q."/>
            <person name="Bai Y."/>
            <person name="Zhao B."/>
            <person name="Han Y."/>
            <person name="Li Y."/>
            <person name="Li X."/>
            <person name="Wang S."/>
            <person name="Shi Q."/>
            <person name="Liu S."/>
            <person name="Cho W.K."/>
            <person name="Kim J.Y."/>
            <person name="Xu Y."/>
            <person name="Heller-Uszynska K."/>
            <person name="Miao H."/>
            <person name="Cheng Z."/>
            <person name="Zhang S."/>
            <person name="Wu J."/>
            <person name="Yang Y."/>
            <person name="Kang H."/>
            <person name="Li M."/>
            <person name="Liang H."/>
            <person name="Ren X."/>
            <person name="Shi Z."/>
            <person name="Wen M."/>
            <person name="Jian M."/>
            <person name="Yang H."/>
            <person name="Zhang G."/>
            <person name="Yang Z."/>
            <person name="Chen R."/>
            <person name="Liu S."/>
            <person name="Li J."/>
            <person name="Ma L."/>
            <person name="Liu H."/>
            <person name="Zhou Y."/>
            <person name="Zhao J."/>
            <person name="Fang X."/>
            <person name="Li G."/>
            <person name="Fang L."/>
            <person name="Li Y."/>
            <person name="Liu D."/>
            <person name="Zheng H."/>
            <person name="Zhang Y."/>
            <person name="Qin N."/>
            <person name="Li Z."/>
            <person name="Yang G."/>
            <person name="Yang S."/>
            <person name="Bolund L."/>
            <person name="Kristiansen K."/>
            <person name="Zheng H."/>
            <person name="Li S."/>
            <person name="Zhang X."/>
            <person name="Yang H."/>
            <person name="Wang J."/>
            <person name="Sun R."/>
            <person name="Zhang B."/>
            <person name="Jiang S."/>
            <person name="Wang J."/>
            <person name="Du Y."/>
            <person name="Li S."/>
        </authorList>
    </citation>
    <scope>NUCLEOTIDE SEQUENCE [LARGE SCALE GENOMIC DNA]</scope>
    <source>
        <strain evidence="4">cv. 9930</strain>
    </source>
</reference>
<keyword evidence="1" id="KW-0812">Transmembrane</keyword>
<dbReference type="InterPro" id="IPR026961">
    <property type="entry name" value="PGG_dom"/>
</dbReference>
<feature type="domain" description="PGG" evidence="2">
    <location>
        <begin position="591"/>
        <end position="700"/>
    </location>
</feature>
<name>A0A0A0KNJ0_CUCSA</name>
<dbReference type="STRING" id="3659.A0A0A0KNJ0"/>
<accession>A0A0A0KNJ0</accession>
<dbReference type="AlphaFoldDB" id="A0A0A0KNJ0"/>
<gene>
    <name evidence="3" type="ORF">Csa_5G469050</name>
</gene>
<keyword evidence="1" id="KW-1133">Transmembrane helix</keyword>
<dbReference type="PANTHER" id="PTHR24177">
    <property type="entry name" value="CASKIN"/>
    <property type="match status" value="1"/>
</dbReference>
<dbReference type="InterPro" id="IPR036770">
    <property type="entry name" value="Ankyrin_rpt-contain_sf"/>
</dbReference>
<dbReference type="Pfam" id="PF13962">
    <property type="entry name" value="PGG"/>
    <property type="match status" value="1"/>
</dbReference>
<dbReference type="SMART" id="SM00248">
    <property type="entry name" value="ANK"/>
    <property type="match status" value="6"/>
</dbReference>
<feature type="transmembrane region" description="Helical" evidence="1">
    <location>
        <begin position="355"/>
        <end position="374"/>
    </location>
</feature>
<reference evidence="3 4" key="3">
    <citation type="journal article" date="2010" name="BMC Genomics">
        <title>Transcriptome sequencing and comparative analysis of cucumber flowers with different sex types.</title>
        <authorList>
            <person name="Guo S."/>
            <person name="Zheng Y."/>
            <person name="Joung J.G."/>
            <person name="Liu S."/>
            <person name="Zhang Z."/>
            <person name="Crasta O.R."/>
            <person name="Sobral B.W."/>
            <person name="Xu Y."/>
            <person name="Huang S."/>
            <person name="Fei Z."/>
        </authorList>
    </citation>
    <scope>NUCLEOTIDE SEQUENCE [LARGE SCALE GENOMIC DNA]</scope>
    <source>
        <strain evidence="4">cv. 9930</strain>
    </source>
</reference>
<dbReference type="Gene3D" id="1.25.40.20">
    <property type="entry name" value="Ankyrin repeat-containing domain"/>
    <property type="match status" value="2"/>
</dbReference>
<evidence type="ECO:0000259" key="2">
    <source>
        <dbReference type="Pfam" id="PF13962"/>
    </source>
</evidence>
<dbReference type="InterPro" id="IPR002110">
    <property type="entry name" value="Ankyrin_rpt"/>
</dbReference>
<dbReference type="GO" id="GO:0016020">
    <property type="term" value="C:membrane"/>
    <property type="evidence" value="ECO:0000318"/>
    <property type="project" value="GO_Central"/>
</dbReference>
<dbReference type="Gramene" id="KGN51163">
    <property type="protein sequence ID" value="KGN51163"/>
    <property type="gene ID" value="Csa_5G469050"/>
</dbReference>
<proteinExistence type="predicted"/>
<keyword evidence="4" id="KW-1185">Reference proteome</keyword>
<evidence type="ECO:0000313" key="4">
    <source>
        <dbReference type="Proteomes" id="UP000029981"/>
    </source>
</evidence>
<evidence type="ECO:0000256" key="1">
    <source>
        <dbReference type="SAM" id="Phobius"/>
    </source>
</evidence>
<sequence length="760" mass="86062">MNNEEKEKLRHLLYTNVRIGNWKEVIKKCGEHVEGLALMLTHGNNTTLHLAAYDKEVKVVERLVRTICMFERKDILKIRNERGDTPLHVAALVGCARMCRIIGSVDEKLVDERNKDGETPLFLAALHDHKNAFYCLYNFCKMDQNRFESNSRRQIDGDTILHCILKNEQLDLAFDIIHDNNGAASWVDEEGNTPLHILATKPSAFKSGVYLTGWKYICYRCICVDKLKPKSASTHRQAKKSMEQNKATSSFPNNYATCIAFFTYLWNGILVVITSKQKSEKKKEEAVDLRNYNNAAKDSTDLEKNGDEGIEIIETHESADSPFNTQLLKPPGGHQSDMRPPSSIFPENYDTCINIFQMIFMAIMIILGLGFHKIKKLKKQKQKHTWSIQVMEKLLELALPDKYNGDSPRPSNVDNDQTHPYTIKEGYIEFSDSISNPLAPVKVKRNAKDTAILLAAKYGVVEMVSTIFQQSPFAIHDSDQDKKNIVLLAAEYRQPDVYNFLLKQNTGKLETLFRAVDKNGDSALHLAARFQTHKSWHVTGVALQMLWEAKWYQYVRNSVHHNFFVQYNNDGMLAKKIFHNTHQDLAKAAAEWLFMTSKSCSVLATLVVSVAYASATTVPGGNGDNGTPPFEKEIGFFIFTVASPIALCLSTTSLIMFLAILTSRFDEEQFSSDLPWKLLMGFSSLFFSIIAMLVSFCASHNFLLGPHIHNVAVVVYLAASLPAALVFIIVELPLYFDLFFAFSVKHLRRRKEIVKIDASS</sequence>
<organism evidence="3 4">
    <name type="scientific">Cucumis sativus</name>
    <name type="common">Cucumber</name>
    <dbReference type="NCBI Taxonomy" id="3659"/>
    <lineage>
        <taxon>Eukaryota</taxon>
        <taxon>Viridiplantae</taxon>
        <taxon>Streptophyta</taxon>
        <taxon>Embryophyta</taxon>
        <taxon>Tracheophyta</taxon>
        <taxon>Spermatophyta</taxon>
        <taxon>Magnoliopsida</taxon>
        <taxon>eudicotyledons</taxon>
        <taxon>Gunneridae</taxon>
        <taxon>Pentapetalae</taxon>
        <taxon>rosids</taxon>
        <taxon>fabids</taxon>
        <taxon>Cucurbitales</taxon>
        <taxon>Cucurbitaceae</taxon>
        <taxon>Benincaseae</taxon>
        <taxon>Cucumis</taxon>
    </lineage>
</organism>
<dbReference type="PANTHER" id="PTHR24177:SF103">
    <property type="entry name" value="PGG DOMAIN-CONTAINING PROTEIN"/>
    <property type="match status" value="1"/>
</dbReference>
<protein>
    <recommendedName>
        <fullName evidence="2">PGG domain-containing protein</fullName>
    </recommendedName>
</protein>
<dbReference type="Pfam" id="PF12796">
    <property type="entry name" value="Ank_2"/>
    <property type="match status" value="1"/>
</dbReference>
<evidence type="ECO:0000313" key="3">
    <source>
        <dbReference type="EMBL" id="KGN51163.1"/>
    </source>
</evidence>
<feature type="transmembrane region" description="Helical" evidence="1">
    <location>
        <begin position="682"/>
        <end position="703"/>
    </location>
</feature>